<dbReference type="InterPro" id="IPR036412">
    <property type="entry name" value="HAD-like_sf"/>
</dbReference>
<evidence type="ECO:0000256" key="4">
    <source>
        <dbReference type="ARBA" id="ARBA00013078"/>
    </source>
</evidence>
<dbReference type="InterPro" id="IPR023198">
    <property type="entry name" value="PGP-like_dom2"/>
</dbReference>
<keyword evidence="5" id="KW-0113">Calvin cycle</keyword>
<keyword evidence="6 9" id="KW-0378">Hydrolase</keyword>
<dbReference type="Gene3D" id="3.40.50.1000">
    <property type="entry name" value="HAD superfamily/HAD-like"/>
    <property type="match status" value="1"/>
</dbReference>
<dbReference type="SFLD" id="SFLDG01135">
    <property type="entry name" value="C1.5.6:_HAD__Beta-PGM__Phospha"/>
    <property type="match status" value="1"/>
</dbReference>
<dbReference type="GO" id="GO:0008967">
    <property type="term" value="F:phosphoglycolate phosphatase activity"/>
    <property type="evidence" value="ECO:0007669"/>
    <property type="project" value="UniProtKB-EC"/>
</dbReference>
<dbReference type="SFLD" id="SFLDS00003">
    <property type="entry name" value="Haloacid_Dehalogenase"/>
    <property type="match status" value="1"/>
</dbReference>
<accession>E5ANN8</accession>
<comment type="catalytic activity">
    <reaction evidence="1">
        <text>2-phosphoglycolate + H2O = glycolate + phosphate</text>
        <dbReference type="Rhea" id="RHEA:14369"/>
        <dbReference type="ChEBI" id="CHEBI:15377"/>
        <dbReference type="ChEBI" id="CHEBI:29805"/>
        <dbReference type="ChEBI" id="CHEBI:43474"/>
        <dbReference type="ChEBI" id="CHEBI:58033"/>
        <dbReference type="EC" id="3.1.3.18"/>
    </reaction>
</comment>
<evidence type="ECO:0000256" key="1">
    <source>
        <dbReference type="ARBA" id="ARBA00000830"/>
    </source>
</evidence>
<dbReference type="SFLD" id="SFLDG01129">
    <property type="entry name" value="C1.5:_HAD__Beta-PGM__Phosphata"/>
    <property type="match status" value="1"/>
</dbReference>
<sequence length="247" mass="25848">MPTRHVNRNDMTDTVSPTGPIPAAVFATCRAVLFDLDGTIADTAPDLVAAVNKMRRGRGLPAVPLQRLRPLASAGARGLLGGAFGIGPHDPDFSAMREEFLAHYEADLCIDTTLFDGIRPLLDALSARGIQWGIVTNKVERLALPLVARLGLGASAGCVIGGDTTPYPKPHPAPLLLAAQQLGIAPTSAVYIGDDLRDIEAGKAAGMLTVAAAYGYCGSDVAPSNWGADHVVETTTELQRLFGVLSQ</sequence>
<dbReference type="SUPFAM" id="SSF56784">
    <property type="entry name" value="HAD-like"/>
    <property type="match status" value="1"/>
</dbReference>
<organism evidence="9 10">
    <name type="scientific">Mycetohabitans rhizoxinica (strain DSM 19002 / CIP 109453 / HKI 454)</name>
    <name type="common">Paraburkholderia rhizoxinica</name>
    <dbReference type="NCBI Taxonomy" id="882378"/>
    <lineage>
        <taxon>Bacteria</taxon>
        <taxon>Pseudomonadati</taxon>
        <taxon>Pseudomonadota</taxon>
        <taxon>Betaproteobacteria</taxon>
        <taxon>Burkholderiales</taxon>
        <taxon>Burkholderiaceae</taxon>
        <taxon>Mycetohabitans</taxon>
    </lineage>
</organism>
<dbReference type="NCBIfam" id="TIGR01509">
    <property type="entry name" value="HAD-SF-IA-v3"/>
    <property type="match status" value="1"/>
</dbReference>
<dbReference type="GO" id="GO:0046872">
    <property type="term" value="F:metal ion binding"/>
    <property type="evidence" value="ECO:0007669"/>
    <property type="project" value="UniProtKB-KW"/>
</dbReference>
<evidence type="ECO:0000256" key="8">
    <source>
        <dbReference type="ARBA" id="ARBA00059247"/>
    </source>
</evidence>
<evidence type="ECO:0000256" key="6">
    <source>
        <dbReference type="ARBA" id="ARBA00022801"/>
    </source>
</evidence>
<dbReference type="GO" id="GO:0006281">
    <property type="term" value="P:DNA repair"/>
    <property type="evidence" value="ECO:0007669"/>
    <property type="project" value="TreeGrafter"/>
</dbReference>
<protein>
    <recommendedName>
        <fullName evidence="4">phosphoglycolate phosphatase</fullName>
        <ecNumber evidence="4">3.1.3.18</ecNumber>
    </recommendedName>
</protein>
<evidence type="ECO:0000256" key="2">
    <source>
        <dbReference type="ARBA" id="ARBA00004818"/>
    </source>
</evidence>
<dbReference type="PANTHER" id="PTHR43434:SF23">
    <property type="entry name" value="PHOSPHOGLYCOLATE PHOSPHATASE"/>
    <property type="match status" value="1"/>
</dbReference>
<dbReference type="EC" id="3.1.3.18" evidence="4"/>
<dbReference type="PANTHER" id="PTHR43434">
    <property type="entry name" value="PHOSPHOGLYCOLATE PHOSPHATASE"/>
    <property type="match status" value="1"/>
</dbReference>
<evidence type="ECO:0000256" key="5">
    <source>
        <dbReference type="ARBA" id="ARBA00022567"/>
    </source>
</evidence>
<dbReference type="InterPro" id="IPR006439">
    <property type="entry name" value="HAD-SF_hydro_IA"/>
</dbReference>
<dbReference type="NCBIfam" id="TIGR01549">
    <property type="entry name" value="HAD-SF-IA-v1"/>
    <property type="match status" value="1"/>
</dbReference>
<dbReference type="HOGENOM" id="CLU_045011_19_1_4"/>
<dbReference type="Proteomes" id="UP000007437">
    <property type="component" value="Chromosome"/>
</dbReference>
<dbReference type="EMBL" id="FR687359">
    <property type="protein sequence ID" value="CBW74220.1"/>
    <property type="molecule type" value="Genomic_DNA"/>
</dbReference>
<reference evidence="9 10" key="1">
    <citation type="journal article" date="2011" name="J. Bacteriol.">
        <title>Complete genome sequence of Burkholderia rhizoxinica, an endosymbiont of Rhizopus microsporus.</title>
        <authorList>
            <person name="Lackner G."/>
            <person name="Moebius N."/>
            <person name="Partida-Martinez L."/>
            <person name="Hertweck C."/>
        </authorList>
    </citation>
    <scope>NUCLEOTIDE SEQUENCE [LARGE SCALE GENOMIC DNA]</scope>
    <source>
        <strain evidence="10">DSM 19002 / CIP 109453 / HKI 454</strain>
    </source>
</reference>
<dbReference type="GO" id="GO:0019253">
    <property type="term" value="P:reductive pentose-phosphate cycle"/>
    <property type="evidence" value="ECO:0007669"/>
    <property type="project" value="UniProtKB-KW"/>
</dbReference>
<dbReference type="GO" id="GO:0005829">
    <property type="term" value="C:cytosol"/>
    <property type="evidence" value="ECO:0007669"/>
    <property type="project" value="TreeGrafter"/>
</dbReference>
<comment type="subunit">
    <text evidence="3">Homotrimer.</text>
</comment>
<evidence type="ECO:0000256" key="3">
    <source>
        <dbReference type="ARBA" id="ARBA00011233"/>
    </source>
</evidence>
<dbReference type="InterPro" id="IPR050155">
    <property type="entry name" value="HAD-like_hydrolase_sf"/>
</dbReference>
<proteinExistence type="predicted"/>
<gene>
    <name evidence="9" type="ordered locus">RBRH_00057</name>
</gene>
<dbReference type="InterPro" id="IPR023214">
    <property type="entry name" value="HAD_sf"/>
</dbReference>
<dbReference type="eggNOG" id="COG0546">
    <property type="taxonomic scope" value="Bacteria"/>
</dbReference>
<dbReference type="STRING" id="882378.RBRH_00057"/>
<name>E5ANN8_MYCRK</name>
<evidence type="ECO:0000256" key="7">
    <source>
        <dbReference type="ARBA" id="ARBA00022842"/>
    </source>
</evidence>
<comment type="pathway">
    <text evidence="2">Organic acid metabolism; glycolate biosynthesis; glycolate from 2-phosphoglycolate: step 1/1.</text>
</comment>
<dbReference type="KEGG" id="brh:RBRH_00057"/>
<comment type="function">
    <text evidence="8">Specifically catalyzes the dephosphorylation of 2-phosphoglycolate. Is involved in the dissimilation of the intracellular 2-phosphoglycolate formed during the DNA repair of 3'-phosphoglycolate ends, a major class of DNA lesions induced by oxidative stress.</text>
</comment>
<dbReference type="AlphaFoldDB" id="E5ANN8"/>
<evidence type="ECO:0000313" key="9">
    <source>
        <dbReference type="EMBL" id="CBW74220.1"/>
    </source>
</evidence>
<dbReference type="FunFam" id="3.40.50.1000:FF:000022">
    <property type="entry name" value="Phosphoglycolate phosphatase"/>
    <property type="match status" value="1"/>
</dbReference>
<keyword evidence="7" id="KW-0460">Magnesium</keyword>
<dbReference type="PRINTS" id="PR00413">
    <property type="entry name" value="HADHALOGNASE"/>
</dbReference>
<dbReference type="Gene3D" id="1.10.150.240">
    <property type="entry name" value="Putative phosphatase, domain 2"/>
    <property type="match status" value="1"/>
</dbReference>
<dbReference type="Pfam" id="PF00702">
    <property type="entry name" value="Hydrolase"/>
    <property type="match status" value="1"/>
</dbReference>
<evidence type="ECO:0000313" key="10">
    <source>
        <dbReference type="Proteomes" id="UP000007437"/>
    </source>
</evidence>